<keyword evidence="3" id="KW-1185">Reference proteome</keyword>
<accession>A0ABW3YA22</accession>
<evidence type="ECO:0000313" key="2">
    <source>
        <dbReference type="EMBL" id="MFD1321262.1"/>
    </source>
</evidence>
<gene>
    <name evidence="2" type="ORF">ACFQ4H_09195</name>
</gene>
<proteinExistence type="predicted"/>
<protein>
    <submittedName>
        <fullName evidence="2">Uncharacterized protein</fullName>
    </submittedName>
</protein>
<evidence type="ECO:0000313" key="3">
    <source>
        <dbReference type="Proteomes" id="UP001597260"/>
    </source>
</evidence>
<dbReference type="RefSeq" id="WP_377569210.1">
    <property type="nucleotide sequence ID" value="NZ_JBHTMP010000010.1"/>
</dbReference>
<comment type="caution">
    <text evidence="2">The sequence shown here is derived from an EMBL/GenBank/DDBJ whole genome shotgun (WGS) entry which is preliminary data.</text>
</comment>
<reference evidence="3" key="1">
    <citation type="journal article" date="2019" name="Int. J. Syst. Evol. Microbiol.">
        <title>The Global Catalogue of Microorganisms (GCM) 10K type strain sequencing project: providing services to taxonomists for standard genome sequencing and annotation.</title>
        <authorList>
            <consortium name="The Broad Institute Genomics Platform"/>
            <consortium name="The Broad Institute Genome Sequencing Center for Infectious Disease"/>
            <person name="Wu L."/>
            <person name="Ma J."/>
        </authorList>
    </citation>
    <scope>NUCLEOTIDE SEQUENCE [LARGE SCALE GENOMIC DNA]</scope>
    <source>
        <strain evidence="3">JCM 31037</strain>
    </source>
</reference>
<name>A0ABW3YA22_9ACTN</name>
<sequence>MPGVLARLVDHAGLAASHARNAASLTRSTRHDQLAAHAAVEALHLAARSLDRMQSVRRRRHAARTKDQVPGPATALPGPTGVVRATIQQAQHEALAAYLLTQQLIGILADLMVTEFPTWQRRLTAVGDATLTAEHRLSQARICLAQLARPDAR</sequence>
<feature type="region of interest" description="Disordered" evidence="1">
    <location>
        <begin position="58"/>
        <end position="77"/>
    </location>
</feature>
<evidence type="ECO:0000256" key="1">
    <source>
        <dbReference type="SAM" id="MobiDB-lite"/>
    </source>
</evidence>
<organism evidence="2 3">
    <name type="scientific">Micromonospora sonneratiae</name>
    <dbReference type="NCBI Taxonomy" id="1184706"/>
    <lineage>
        <taxon>Bacteria</taxon>
        <taxon>Bacillati</taxon>
        <taxon>Actinomycetota</taxon>
        <taxon>Actinomycetes</taxon>
        <taxon>Micromonosporales</taxon>
        <taxon>Micromonosporaceae</taxon>
        <taxon>Micromonospora</taxon>
    </lineage>
</organism>
<dbReference type="Proteomes" id="UP001597260">
    <property type="component" value="Unassembled WGS sequence"/>
</dbReference>
<dbReference type="EMBL" id="JBHTMP010000010">
    <property type="protein sequence ID" value="MFD1321262.1"/>
    <property type="molecule type" value="Genomic_DNA"/>
</dbReference>